<dbReference type="Proteomes" id="UP000243528">
    <property type="component" value="Unassembled WGS sequence"/>
</dbReference>
<reference evidence="2 3" key="1">
    <citation type="submission" date="2018-03" db="EMBL/GenBank/DDBJ databases">
        <title>Genomic Encyclopedia of Archaeal and Bacterial Type Strains, Phase II (KMG-II): from individual species to whole genera.</title>
        <authorList>
            <person name="Goeker M."/>
        </authorList>
    </citation>
    <scope>NUCLEOTIDE SEQUENCE [LARGE SCALE GENOMIC DNA]</scope>
    <source>
        <strain evidence="2 3">DSM 45211</strain>
    </source>
</reference>
<evidence type="ECO:0000313" key="3">
    <source>
        <dbReference type="Proteomes" id="UP000243528"/>
    </source>
</evidence>
<accession>A0A2P8DM53</accession>
<dbReference type="AlphaFoldDB" id="A0A2P8DM53"/>
<name>A0A2P8DM53_9ACTN</name>
<gene>
    <name evidence="2" type="ORF">CLV30_12070</name>
</gene>
<dbReference type="EMBL" id="PYGE01000020">
    <property type="protein sequence ID" value="PSK98284.1"/>
    <property type="molecule type" value="Genomic_DNA"/>
</dbReference>
<evidence type="ECO:0000256" key="1">
    <source>
        <dbReference type="SAM" id="MobiDB-lite"/>
    </source>
</evidence>
<protein>
    <submittedName>
        <fullName evidence="2">Uncharacterized protein</fullName>
    </submittedName>
</protein>
<evidence type="ECO:0000313" key="2">
    <source>
        <dbReference type="EMBL" id="PSK98284.1"/>
    </source>
</evidence>
<organism evidence="2 3">
    <name type="scientific">Haloactinopolyspora alba</name>
    <dbReference type="NCBI Taxonomy" id="648780"/>
    <lineage>
        <taxon>Bacteria</taxon>
        <taxon>Bacillati</taxon>
        <taxon>Actinomycetota</taxon>
        <taxon>Actinomycetes</taxon>
        <taxon>Jiangellales</taxon>
        <taxon>Jiangellaceae</taxon>
        <taxon>Haloactinopolyspora</taxon>
    </lineage>
</organism>
<keyword evidence="3" id="KW-1185">Reference proteome</keyword>
<feature type="region of interest" description="Disordered" evidence="1">
    <location>
        <begin position="1"/>
        <end position="23"/>
    </location>
</feature>
<comment type="caution">
    <text evidence="2">The sequence shown here is derived from an EMBL/GenBank/DDBJ whole genome shotgun (WGS) entry which is preliminary data.</text>
</comment>
<dbReference type="OrthoDB" id="4867160at2"/>
<feature type="region of interest" description="Disordered" evidence="1">
    <location>
        <begin position="76"/>
        <end position="99"/>
    </location>
</feature>
<sequence>MGDEEGTVQNPYRAAVQGRSGDSYDDLSDFTTELDDAKKAMDKGAWVSSAADDFYTELTEQITALNNAAEGAETEFSETIENQPEKVEPDAWQTHWRNL</sequence>
<dbReference type="RefSeq" id="WP_106539249.1">
    <property type="nucleotide sequence ID" value="NZ_PYGE01000020.1"/>
</dbReference>
<proteinExistence type="predicted"/>